<reference evidence="1 2" key="1">
    <citation type="submission" date="2018-11" db="EMBL/GenBank/DDBJ databases">
        <authorList>
            <consortium name="Pathogen Informatics"/>
        </authorList>
    </citation>
    <scope>NUCLEOTIDE SEQUENCE [LARGE SCALE GENOMIC DNA]</scope>
</reference>
<proteinExistence type="predicted"/>
<dbReference type="AlphaFoldDB" id="A0A3P7IS64"/>
<organism evidence="1 2">
    <name type="scientific">Strongylus vulgaris</name>
    <name type="common">Blood worm</name>
    <dbReference type="NCBI Taxonomy" id="40348"/>
    <lineage>
        <taxon>Eukaryota</taxon>
        <taxon>Metazoa</taxon>
        <taxon>Ecdysozoa</taxon>
        <taxon>Nematoda</taxon>
        <taxon>Chromadorea</taxon>
        <taxon>Rhabditida</taxon>
        <taxon>Rhabditina</taxon>
        <taxon>Rhabditomorpha</taxon>
        <taxon>Strongyloidea</taxon>
        <taxon>Strongylidae</taxon>
        <taxon>Strongylus</taxon>
    </lineage>
</organism>
<name>A0A3P7IS64_STRVU</name>
<dbReference type="EMBL" id="UYYB01017171">
    <property type="protein sequence ID" value="VDM70693.1"/>
    <property type="molecule type" value="Genomic_DNA"/>
</dbReference>
<gene>
    <name evidence="1" type="ORF">SVUK_LOCUS5691</name>
</gene>
<evidence type="ECO:0000313" key="1">
    <source>
        <dbReference type="EMBL" id="VDM70693.1"/>
    </source>
</evidence>
<accession>A0A3P7IS64</accession>
<evidence type="ECO:0000313" key="2">
    <source>
        <dbReference type="Proteomes" id="UP000270094"/>
    </source>
</evidence>
<sequence>MLKSMRREAKSMAAFHFAMEAAIKKDQNKLDVFQVSTSWPLSVITPRSRGPELCFAGLFVVEPVDGRFMIAMVLTIKDALWSRARPVFYS</sequence>
<keyword evidence="2" id="KW-1185">Reference proteome</keyword>
<protein>
    <submittedName>
        <fullName evidence="1">Uncharacterized protein</fullName>
    </submittedName>
</protein>
<dbReference type="OrthoDB" id="202764at2759"/>
<dbReference type="Proteomes" id="UP000270094">
    <property type="component" value="Unassembled WGS sequence"/>
</dbReference>